<keyword evidence="4" id="KW-1003">Cell membrane</keyword>
<feature type="transmembrane region" description="Helical" evidence="9">
    <location>
        <begin position="188"/>
        <end position="210"/>
    </location>
</feature>
<dbReference type="InterPro" id="IPR043429">
    <property type="entry name" value="ArtM/GltK/GlnP/TcyL/YhdX-like"/>
</dbReference>
<keyword evidence="3 9" id="KW-0813">Transport</keyword>
<proteinExistence type="inferred from homology"/>
<feature type="transmembrane region" description="Helical" evidence="9">
    <location>
        <begin position="145"/>
        <end position="168"/>
    </location>
</feature>
<sequence length="224" mass="24780">MRALDFDYMFGLVPILLSYVPLTLGMAAVSMVMALVLASLMAVVRVVNVPVLDGFTRFFISFFRGTPLLVQLFLFYYGLPQVMSFLTAINGVTAAIMGLTLHFAAYMAESIRAAILGVDRSQWEASMSVGMTTTQMMRRIILPQAARVAAPTLVNYFIDMIKGTSLAFTLGVTELMGATQKEAAGSFLYFEAFIIVALIYWAIVETLTLFQRRLETRLGKAHAR</sequence>
<reference evidence="11 12" key="1">
    <citation type="submission" date="2014-05" db="EMBL/GenBank/DDBJ databases">
        <title>Draft Genome Sequence of Nitratireductor basaltis Strain UMTGB225, A Marine Bacterium Isolated from Green Barrel Tunicate.</title>
        <authorList>
            <person name="Gan H.Y."/>
        </authorList>
    </citation>
    <scope>NUCLEOTIDE SEQUENCE [LARGE SCALE GENOMIC DNA]</scope>
    <source>
        <strain evidence="11 12">UMTGB225</strain>
    </source>
</reference>
<dbReference type="STRING" id="472175.EL18_00244"/>
<evidence type="ECO:0000256" key="6">
    <source>
        <dbReference type="ARBA" id="ARBA00022970"/>
    </source>
</evidence>
<dbReference type="GO" id="GO:0043190">
    <property type="term" value="C:ATP-binding cassette (ABC) transporter complex"/>
    <property type="evidence" value="ECO:0007669"/>
    <property type="project" value="InterPro"/>
</dbReference>
<dbReference type="NCBIfam" id="TIGR01726">
    <property type="entry name" value="HEQRo_perm_3TM"/>
    <property type="match status" value="1"/>
</dbReference>
<feature type="transmembrane region" description="Helical" evidence="9">
    <location>
        <begin position="20"/>
        <end position="46"/>
    </location>
</feature>
<dbReference type="PANTHER" id="PTHR30614:SF0">
    <property type="entry name" value="L-CYSTINE TRANSPORT SYSTEM PERMEASE PROTEIN TCYL"/>
    <property type="match status" value="1"/>
</dbReference>
<protein>
    <submittedName>
        <fullName evidence="11">Amino acid ABC transporter permease</fullName>
    </submittedName>
</protein>
<evidence type="ECO:0000313" key="11">
    <source>
        <dbReference type="EMBL" id="KFB09229.1"/>
    </source>
</evidence>
<dbReference type="PROSITE" id="PS50928">
    <property type="entry name" value="ABC_TM1"/>
    <property type="match status" value="1"/>
</dbReference>
<evidence type="ECO:0000256" key="8">
    <source>
        <dbReference type="ARBA" id="ARBA00023136"/>
    </source>
</evidence>
<keyword evidence="5 9" id="KW-0812">Transmembrane</keyword>
<evidence type="ECO:0000256" key="3">
    <source>
        <dbReference type="ARBA" id="ARBA00022448"/>
    </source>
</evidence>
<keyword evidence="12" id="KW-1185">Reference proteome</keyword>
<evidence type="ECO:0000259" key="10">
    <source>
        <dbReference type="PROSITE" id="PS50928"/>
    </source>
</evidence>
<dbReference type="AlphaFoldDB" id="A0A084U8E3"/>
<dbReference type="CDD" id="cd06261">
    <property type="entry name" value="TM_PBP2"/>
    <property type="match status" value="1"/>
</dbReference>
<keyword evidence="7 9" id="KW-1133">Transmembrane helix</keyword>
<feature type="domain" description="ABC transmembrane type-1" evidence="10">
    <location>
        <begin position="20"/>
        <end position="211"/>
    </location>
</feature>
<dbReference type="Pfam" id="PF00528">
    <property type="entry name" value="BPD_transp_1"/>
    <property type="match status" value="1"/>
</dbReference>
<gene>
    <name evidence="11" type="ORF">EL18_00244</name>
</gene>
<accession>A0A084U8E3</accession>
<dbReference type="SUPFAM" id="SSF161098">
    <property type="entry name" value="MetI-like"/>
    <property type="match status" value="1"/>
</dbReference>
<dbReference type="InterPro" id="IPR035906">
    <property type="entry name" value="MetI-like_sf"/>
</dbReference>
<dbReference type="Gene3D" id="1.10.3720.10">
    <property type="entry name" value="MetI-like"/>
    <property type="match status" value="1"/>
</dbReference>
<evidence type="ECO:0000256" key="2">
    <source>
        <dbReference type="ARBA" id="ARBA00010072"/>
    </source>
</evidence>
<evidence type="ECO:0000256" key="1">
    <source>
        <dbReference type="ARBA" id="ARBA00004429"/>
    </source>
</evidence>
<evidence type="ECO:0000256" key="4">
    <source>
        <dbReference type="ARBA" id="ARBA00022475"/>
    </source>
</evidence>
<keyword evidence="6" id="KW-0029">Amino-acid transport</keyword>
<dbReference type="InterPro" id="IPR000515">
    <property type="entry name" value="MetI-like"/>
</dbReference>
<keyword evidence="8 9" id="KW-0472">Membrane</keyword>
<comment type="similarity">
    <text evidence="2">Belongs to the binding-protein-dependent transport system permease family. HisMQ subfamily.</text>
</comment>
<dbReference type="PATRIC" id="fig|472175.3.peg.251"/>
<dbReference type="OrthoDB" id="9814902at2"/>
<organism evidence="11 12">
    <name type="scientific">Nitratireductor basaltis</name>
    <dbReference type="NCBI Taxonomy" id="472175"/>
    <lineage>
        <taxon>Bacteria</taxon>
        <taxon>Pseudomonadati</taxon>
        <taxon>Pseudomonadota</taxon>
        <taxon>Alphaproteobacteria</taxon>
        <taxon>Hyphomicrobiales</taxon>
        <taxon>Phyllobacteriaceae</taxon>
        <taxon>Nitratireductor</taxon>
    </lineage>
</organism>
<dbReference type="EMBL" id="JMQM01000001">
    <property type="protein sequence ID" value="KFB09229.1"/>
    <property type="molecule type" value="Genomic_DNA"/>
</dbReference>
<comment type="subcellular location">
    <subcellularLocation>
        <location evidence="1">Cell inner membrane</location>
        <topology evidence="1">Multi-pass membrane protein</topology>
    </subcellularLocation>
    <subcellularLocation>
        <location evidence="9">Cell membrane</location>
        <topology evidence="9">Multi-pass membrane protein</topology>
    </subcellularLocation>
</comment>
<dbReference type="GO" id="GO:0015184">
    <property type="term" value="F:L-cystine transmembrane transporter activity"/>
    <property type="evidence" value="ECO:0007669"/>
    <property type="project" value="TreeGrafter"/>
</dbReference>
<evidence type="ECO:0000256" key="7">
    <source>
        <dbReference type="ARBA" id="ARBA00022989"/>
    </source>
</evidence>
<dbReference type="eggNOG" id="COG0765">
    <property type="taxonomic scope" value="Bacteria"/>
</dbReference>
<evidence type="ECO:0000313" key="12">
    <source>
        <dbReference type="Proteomes" id="UP000053675"/>
    </source>
</evidence>
<dbReference type="InterPro" id="IPR010065">
    <property type="entry name" value="AA_ABC_transptr_permease_3TM"/>
</dbReference>
<name>A0A084U8E3_9HYPH</name>
<comment type="caution">
    <text evidence="11">The sequence shown here is derived from an EMBL/GenBank/DDBJ whole genome shotgun (WGS) entry which is preliminary data.</text>
</comment>
<evidence type="ECO:0000256" key="5">
    <source>
        <dbReference type="ARBA" id="ARBA00022692"/>
    </source>
</evidence>
<evidence type="ECO:0000256" key="9">
    <source>
        <dbReference type="RuleBase" id="RU363032"/>
    </source>
</evidence>
<dbReference type="PANTHER" id="PTHR30614">
    <property type="entry name" value="MEMBRANE COMPONENT OF AMINO ACID ABC TRANSPORTER"/>
    <property type="match status" value="1"/>
</dbReference>
<feature type="transmembrane region" description="Helical" evidence="9">
    <location>
        <begin position="85"/>
        <end position="106"/>
    </location>
</feature>
<dbReference type="Proteomes" id="UP000053675">
    <property type="component" value="Unassembled WGS sequence"/>
</dbReference>
<dbReference type="RefSeq" id="WP_036478945.1">
    <property type="nucleotide sequence ID" value="NZ_JMQM01000001.1"/>
</dbReference>
<feature type="transmembrane region" description="Helical" evidence="9">
    <location>
        <begin position="58"/>
        <end position="79"/>
    </location>
</feature>